<dbReference type="GO" id="GO:0006508">
    <property type="term" value="P:proteolysis"/>
    <property type="evidence" value="ECO:0007669"/>
    <property type="project" value="UniProtKB-KW"/>
</dbReference>
<comment type="caution">
    <text evidence="6">Lacks conserved residue(s) required for the propagation of feature annotation.</text>
</comment>
<evidence type="ECO:0000313" key="8">
    <source>
        <dbReference type="EMBL" id="CAD5119281.1"/>
    </source>
</evidence>
<organism evidence="8 9">
    <name type="scientific">Dimorphilus gyrociliatus</name>
    <dbReference type="NCBI Taxonomy" id="2664684"/>
    <lineage>
        <taxon>Eukaryota</taxon>
        <taxon>Metazoa</taxon>
        <taxon>Spiralia</taxon>
        <taxon>Lophotrochozoa</taxon>
        <taxon>Annelida</taxon>
        <taxon>Polychaeta</taxon>
        <taxon>Polychaeta incertae sedis</taxon>
        <taxon>Dinophilidae</taxon>
        <taxon>Dimorphilus</taxon>
    </lineage>
</organism>
<keyword evidence="4" id="KW-0788">Thiol protease</keyword>
<gene>
    <name evidence="8" type="ORF">DGYR_LOCUS7549</name>
</gene>
<dbReference type="PANTHER" id="PTHR10183">
    <property type="entry name" value="CALPAIN"/>
    <property type="match status" value="1"/>
</dbReference>
<comment type="caution">
    <text evidence="8">The sequence shown here is derived from an EMBL/GenBank/DDBJ whole genome shotgun (WGS) entry which is preliminary data.</text>
</comment>
<dbReference type="OrthoDB" id="424753at2759"/>
<dbReference type="InterPro" id="IPR022682">
    <property type="entry name" value="Calpain_domain_III"/>
</dbReference>
<dbReference type="InterPro" id="IPR036213">
    <property type="entry name" value="Calpain_III_sf"/>
</dbReference>
<dbReference type="SMART" id="SM00720">
    <property type="entry name" value="calpain_III"/>
    <property type="match status" value="1"/>
</dbReference>
<dbReference type="SUPFAM" id="SSF49758">
    <property type="entry name" value="Calpain large subunit, middle domain (domain III)"/>
    <property type="match status" value="1"/>
</dbReference>
<evidence type="ECO:0000256" key="6">
    <source>
        <dbReference type="PROSITE-ProRule" id="PRU00239"/>
    </source>
</evidence>
<dbReference type="Gene3D" id="3.90.70.10">
    <property type="entry name" value="Cysteine proteinases"/>
    <property type="match status" value="1"/>
</dbReference>
<feature type="domain" description="Calpain catalytic" evidence="7">
    <location>
        <begin position="48"/>
        <end position="360"/>
    </location>
</feature>
<evidence type="ECO:0000313" key="9">
    <source>
        <dbReference type="Proteomes" id="UP000549394"/>
    </source>
</evidence>
<evidence type="ECO:0000259" key="7">
    <source>
        <dbReference type="PROSITE" id="PS50203"/>
    </source>
</evidence>
<keyword evidence="3" id="KW-0378">Hydrolase</keyword>
<dbReference type="GO" id="GO:0005737">
    <property type="term" value="C:cytoplasm"/>
    <property type="evidence" value="ECO:0007669"/>
    <property type="project" value="TreeGrafter"/>
</dbReference>
<proteinExistence type="inferred from homology"/>
<dbReference type="SUPFAM" id="SSF54001">
    <property type="entry name" value="Cysteine proteinases"/>
    <property type="match status" value="1"/>
</dbReference>
<name>A0A7I8VSN7_9ANNE</name>
<dbReference type="Proteomes" id="UP000549394">
    <property type="component" value="Unassembled WGS sequence"/>
</dbReference>
<dbReference type="InterPro" id="IPR022683">
    <property type="entry name" value="Calpain_III"/>
</dbReference>
<dbReference type="GO" id="GO:0004198">
    <property type="term" value="F:calcium-dependent cysteine-type endopeptidase activity"/>
    <property type="evidence" value="ECO:0007669"/>
    <property type="project" value="InterPro"/>
</dbReference>
<evidence type="ECO:0000256" key="4">
    <source>
        <dbReference type="ARBA" id="ARBA00022807"/>
    </source>
</evidence>
<dbReference type="AlphaFoldDB" id="A0A7I8VSN7"/>
<dbReference type="Gene3D" id="2.60.120.380">
    <property type="match status" value="1"/>
</dbReference>
<accession>A0A7I8VSN7</accession>
<dbReference type="Pfam" id="PF00648">
    <property type="entry name" value="Peptidase_C2"/>
    <property type="match status" value="1"/>
</dbReference>
<dbReference type="InterPro" id="IPR001300">
    <property type="entry name" value="Peptidase_C2_calpain_cat"/>
</dbReference>
<dbReference type="InterPro" id="IPR038765">
    <property type="entry name" value="Papain-like_cys_pep_sf"/>
</dbReference>
<dbReference type="InterPro" id="IPR022684">
    <property type="entry name" value="Calpain_cysteine_protease"/>
</dbReference>
<keyword evidence="9" id="KW-1185">Reference proteome</keyword>
<dbReference type="SMART" id="SM00230">
    <property type="entry name" value="CysPc"/>
    <property type="match status" value="1"/>
</dbReference>
<dbReference type="Pfam" id="PF01067">
    <property type="entry name" value="Calpain_III"/>
    <property type="match status" value="1"/>
</dbReference>
<sequence length="670" mass="77091">MEDSTNIHVYGGSEGDVQNRVGGLSKILAFRNQKYNELKKRLLSKGELFVDPEFPANNKSMFYSKIDTRVEWKRPKELCKVPRLVVDGATTDDIHEGMYGSGWFASCCCALLTNQKMLYKVIPDCKKQEWTNDNEYAGIFKFNFWRLGKWYQVVIDDLLPTKNGKLLYCNSKSRNEFWASLCQKAYAKLYGDYETMHLSNPCNTLVDFTGGVAQSILFEDYNLSQDQYRHQLFRILLDANRNNALMTTLIECPQSEKLKISPNGLYKGFGYVITSVVESFVDKRLQDPLHTDTIYLIRLRNPLGNRDWKGRWCEQSREMSYLSQKDRDAMGILYNNESEFWMDLDDFLTNFTHVYINHFVNTSFLTTIKSYKETTFHSSWTHGAKGTKWDRSGGNEKHSSFLDNPQFLFEIAAVHEGATFSLEATDIRPDMSVGASIRAIGFHIMRVADNQKYRIHEKGETIVVTKYRRVRSVYLKSSLLRGRYILVPSTVEPNIVGKFLLRIYTASGMTPRELKIPVPEQLNCCTAPYNLATRVIIKEVDGLEIPDTSNARADNFITFIVVKSEKDRVQGVPTKAKELMRNSGKFNCKYDIRCLFYRRKVTEPIVIQILEHGTFRSTVIGEGRIDGRDINSEDMKKKKLDLISGEKQGFQPIPGHLIVEFCCNDDIQGY</sequence>
<evidence type="ECO:0000256" key="3">
    <source>
        <dbReference type="ARBA" id="ARBA00022801"/>
    </source>
</evidence>
<evidence type="ECO:0000256" key="5">
    <source>
        <dbReference type="PIRSR" id="PIRSR622684-1"/>
    </source>
</evidence>
<dbReference type="PRINTS" id="PR00704">
    <property type="entry name" value="CALPAIN"/>
</dbReference>
<reference evidence="8 9" key="1">
    <citation type="submission" date="2020-08" db="EMBL/GenBank/DDBJ databases">
        <authorList>
            <person name="Hejnol A."/>
        </authorList>
    </citation>
    <scope>NUCLEOTIDE SEQUENCE [LARGE SCALE GENOMIC DNA]</scope>
</reference>
<evidence type="ECO:0000256" key="2">
    <source>
        <dbReference type="ARBA" id="ARBA00022670"/>
    </source>
</evidence>
<evidence type="ECO:0000256" key="1">
    <source>
        <dbReference type="ARBA" id="ARBA00007623"/>
    </source>
</evidence>
<dbReference type="PROSITE" id="PS50203">
    <property type="entry name" value="CALPAIN_CAT"/>
    <property type="match status" value="1"/>
</dbReference>
<dbReference type="CDD" id="cd00044">
    <property type="entry name" value="CysPc"/>
    <property type="match status" value="1"/>
</dbReference>
<feature type="active site" evidence="5">
    <location>
        <position position="301"/>
    </location>
</feature>
<dbReference type="PANTHER" id="PTHR10183:SF379">
    <property type="entry name" value="CALPAIN-5"/>
    <property type="match status" value="1"/>
</dbReference>
<keyword evidence="2" id="KW-0645">Protease</keyword>
<protein>
    <submittedName>
        <fullName evidence="8">DgyrCDS7909</fullName>
    </submittedName>
</protein>
<dbReference type="EMBL" id="CAJFCJ010000009">
    <property type="protein sequence ID" value="CAD5119281.1"/>
    <property type="molecule type" value="Genomic_DNA"/>
</dbReference>
<comment type="similarity">
    <text evidence="1">Belongs to the peptidase C2 family.</text>
</comment>